<feature type="region of interest" description="Disordered" evidence="1">
    <location>
        <begin position="72"/>
        <end position="107"/>
    </location>
</feature>
<feature type="region of interest" description="Disordered" evidence="1">
    <location>
        <begin position="1"/>
        <end position="52"/>
    </location>
</feature>
<feature type="compositionally biased region" description="Polar residues" evidence="1">
    <location>
        <begin position="11"/>
        <end position="20"/>
    </location>
</feature>
<proteinExistence type="predicted"/>
<reference evidence="2" key="1">
    <citation type="submission" date="2021-04" db="EMBL/GenBank/DDBJ databases">
        <authorList>
            <person name="Tunstrom K."/>
        </authorList>
    </citation>
    <scope>NUCLEOTIDE SEQUENCE</scope>
</reference>
<keyword evidence="3" id="KW-1185">Reference proteome</keyword>
<evidence type="ECO:0000313" key="3">
    <source>
        <dbReference type="Proteomes" id="UP000691718"/>
    </source>
</evidence>
<evidence type="ECO:0000256" key="1">
    <source>
        <dbReference type="SAM" id="MobiDB-lite"/>
    </source>
</evidence>
<accession>A0A8S3XGX2</accession>
<dbReference type="AlphaFoldDB" id="A0A8S3XGX2"/>
<evidence type="ECO:0000313" key="2">
    <source>
        <dbReference type="EMBL" id="CAG5013814.1"/>
    </source>
</evidence>
<organism evidence="2 3">
    <name type="scientific">Parnassius apollo</name>
    <name type="common">Apollo butterfly</name>
    <name type="synonym">Papilio apollo</name>
    <dbReference type="NCBI Taxonomy" id="110799"/>
    <lineage>
        <taxon>Eukaryota</taxon>
        <taxon>Metazoa</taxon>
        <taxon>Ecdysozoa</taxon>
        <taxon>Arthropoda</taxon>
        <taxon>Hexapoda</taxon>
        <taxon>Insecta</taxon>
        <taxon>Pterygota</taxon>
        <taxon>Neoptera</taxon>
        <taxon>Endopterygota</taxon>
        <taxon>Lepidoptera</taxon>
        <taxon>Glossata</taxon>
        <taxon>Ditrysia</taxon>
        <taxon>Papilionoidea</taxon>
        <taxon>Papilionidae</taxon>
        <taxon>Parnassiinae</taxon>
        <taxon>Parnassini</taxon>
        <taxon>Parnassius</taxon>
        <taxon>Parnassius</taxon>
    </lineage>
</organism>
<sequence>MGLSHELSTADVRQQTTDVQTETEKISIAQVASRARDSARTDALAPASDMHNADLFTSGGVTAYNGADERQSFSAGGTKVTPITMHNSPSKSRMNDDKTIVVNKSTQ</sequence>
<comment type="caution">
    <text evidence="2">The sequence shown here is derived from an EMBL/GenBank/DDBJ whole genome shotgun (WGS) entry which is preliminary data.</text>
</comment>
<name>A0A8S3XGX2_PARAO</name>
<gene>
    <name evidence="2" type="ORF">PAPOLLO_LOCUS16004</name>
</gene>
<protein>
    <submittedName>
        <fullName evidence="2">(apollo) hypothetical protein</fullName>
    </submittedName>
</protein>
<dbReference type="EMBL" id="CAJQZP010001060">
    <property type="protein sequence ID" value="CAG5013814.1"/>
    <property type="molecule type" value="Genomic_DNA"/>
</dbReference>
<dbReference type="Proteomes" id="UP000691718">
    <property type="component" value="Unassembled WGS sequence"/>
</dbReference>